<name>A0AAD8RWU6_LOLMU</name>
<evidence type="ECO:0000256" key="1">
    <source>
        <dbReference type="SAM" id="MobiDB-lite"/>
    </source>
</evidence>
<dbReference type="EMBL" id="JAUUTY010000005">
    <property type="protein sequence ID" value="KAK1632740.1"/>
    <property type="molecule type" value="Genomic_DNA"/>
</dbReference>
<dbReference type="AlphaFoldDB" id="A0AAD8RWU6"/>
<protein>
    <submittedName>
        <fullName evidence="2">Uncharacterized protein</fullName>
    </submittedName>
</protein>
<evidence type="ECO:0000313" key="3">
    <source>
        <dbReference type="Proteomes" id="UP001231189"/>
    </source>
</evidence>
<keyword evidence="3" id="KW-1185">Reference proteome</keyword>
<dbReference type="Proteomes" id="UP001231189">
    <property type="component" value="Unassembled WGS sequence"/>
</dbReference>
<accession>A0AAD8RWU6</accession>
<organism evidence="2 3">
    <name type="scientific">Lolium multiflorum</name>
    <name type="common">Italian ryegrass</name>
    <name type="synonym">Lolium perenne subsp. multiflorum</name>
    <dbReference type="NCBI Taxonomy" id="4521"/>
    <lineage>
        <taxon>Eukaryota</taxon>
        <taxon>Viridiplantae</taxon>
        <taxon>Streptophyta</taxon>
        <taxon>Embryophyta</taxon>
        <taxon>Tracheophyta</taxon>
        <taxon>Spermatophyta</taxon>
        <taxon>Magnoliopsida</taxon>
        <taxon>Liliopsida</taxon>
        <taxon>Poales</taxon>
        <taxon>Poaceae</taxon>
        <taxon>BOP clade</taxon>
        <taxon>Pooideae</taxon>
        <taxon>Poodae</taxon>
        <taxon>Poeae</taxon>
        <taxon>Poeae Chloroplast Group 2 (Poeae type)</taxon>
        <taxon>Loliodinae</taxon>
        <taxon>Loliinae</taxon>
        <taxon>Lolium</taxon>
    </lineage>
</organism>
<proteinExistence type="predicted"/>
<sequence length="74" mass="7636">MAELIAAENATMLMNPAAMDEETLEWWKLMKTQSLARRREAARAAMAAAMTAGGGDATASVGGHVDAPASDGDA</sequence>
<reference evidence="2" key="1">
    <citation type="submission" date="2023-07" db="EMBL/GenBank/DDBJ databases">
        <title>A chromosome-level genome assembly of Lolium multiflorum.</title>
        <authorList>
            <person name="Chen Y."/>
            <person name="Copetti D."/>
            <person name="Kolliker R."/>
            <person name="Studer B."/>
        </authorList>
    </citation>
    <scope>NUCLEOTIDE SEQUENCE</scope>
    <source>
        <strain evidence="2">02402/16</strain>
        <tissue evidence="2">Leaf</tissue>
    </source>
</reference>
<comment type="caution">
    <text evidence="2">The sequence shown here is derived from an EMBL/GenBank/DDBJ whole genome shotgun (WGS) entry which is preliminary data.</text>
</comment>
<evidence type="ECO:0000313" key="2">
    <source>
        <dbReference type="EMBL" id="KAK1632740.1"/>
    </source>
</evidence>
<gene>
    <name evidence="2" type="ORF">QYE76_007055</name>
</gene>
<feature type="region of interest" description="Disordered" evidence="1">
    <location>
        <begin position="54"/>
        <end position="74"/>
    </location>
</feature>